<evidence type="ECO:0000256" key="1">
    <source>
        <dbReference type="SAM" id="MobiDB-lite"/>
    </source>
</evidence>
<dbReference type="Pfam" id="PF19078">
    <property type="entry name" value="Big_12"/>
    <property type="match status" value="1"/>
</dbReference>
<protein>
    <submittedName>
        <fullName evidence="3">Ig-like domain-containing protein</fullName>
    </submittedName>
</protein>
<proteinExistence type="predicted"/>
<feature type="compositionally biased region" description="Basic and acidic residues" evidence="1">
    <location>
        <begin position="13"/>
        <end position="22"/>
    </location>
</feature>
<evidence type="ECO:0000313" key="4">
    <source>
        <dbReference type="Proteomes" id="UP001268683"/>
    </source>
</evidence>
<dbReference type="Proteomes" id="UP001268683">
    <property type="component" value="Chromosome"/>
</dbReference>
<gene>
    <name evidence="3" type="ORF">QGN29_11860</name>
</gene>
<organism evidence="3 4">
    <name type="scientific">Temperatibacter marinus</name>
    <dbReference type="NCBI Taxonomy" id="1456591"/>
    <lineage>
        <taxon>Bacteria</taxon>
        <taxon>Pseudomonadati</taxon>
        <taxon>Pseudomonadota</taxon>
        <taxon>Alphaproteobacteria</taxon>
        <taxon>Kordiimonadales</taxon>
        <taxon>Temperatibacteraceae</taxon>
        <taxon>Temperatibacter</taxon>
    </lineage>
</organism>
<dbReference type="InterPro" id="IPR044048">
    <property type="entry name" value="Big_12"/>
</dbReference>
<feature type="region of interest" description="Disordered" evidence="1">
    <location>
        <begin position="1"/>
        <end position="27"/>
    </location>
</feature>
<evidence type="ECO:0000259" key="2">
    <source>
        <dbReference type="Pfam" id="PF19078"/>
    </source>
</evidence>
<name>A0AA52EHP5_9PROT</name>
<dbReference type="AlphaFoldDB" id="A0AA52EHP5"/>
<sequence>MSIFKEVSGEQVSPKERSKEKSVSPLKSNVTQIALEPRLLFDGALLNTADHMAVTRDQNESAGYSENTQHLLQTNSRPEHAILDKSALISYAERQWEHVKSLTTDQPQEKGIIDLDTLTPPQESSGYDTVAKDGERVSLFNAENGFSFEYQQDVTSIRINYSNVHDGRDETVYNNFYDLRLSLGSGEKISWIGFWNGRLNTYILEDKGDHLSYYKEDGSALSIAEMDHIIRFIKYEHTGESGTEDVRRFSFSMVNAEGDEVSEQATATVNVLFTPALEISLEDLELTTGEVTQVRFTFTEDVGNSFQISDLIAENGKLSNLVQDAKDPKVYTAYFTPDANIKDFENSITLKENSVEDLSGDFVERTTSRDYSIDTEITASLDLDRSTSVADLADHHTDYSAGEQVSLFNVDHGYTIEHLNTIKTIRVDYSGLLNQGEEALYDTFNGLKLTLGEGNSIQWTSAWTGRLKTFVMEDKGGYLEISATDGSTMTTPEIAHVIRFLQYGHSGDVISHGERSFVFSFLDSDGVRRSNLATALVTA</sequence>
<accession>A0AA52EHP5</accession>
<keyword evidence="4" id="KW-1185">Reference proteome</keyword>
<feature type="domain" description="Bacterial Ig-like" evidence="2">
    <location>
        <begin position="274"/>
        <end position="370"/>
    </location>
</feature>
<evidence type="ECO:0000313" key="3">
    <source>
        <dbReference type="EMBL" id="WND02246.1"/>
    </source>
</evidence>
<dbReference type="EMBL" id="CP123872">
    <property type="protein sequence ID" value="WND02246.1"/>
    <property type="molecule type" value="Genomic_DNA"/>
</dbReference>
<dbReference type="RefSeq" id="WP_310798082.1">
    <property type="nucleotide sequence ID" value="NZ_CP123872.1"/>
</dbReference>
<reference evidence="3" key="1">
    <citation type="submission" date="2023-04" db="EMBL/GenBank/DDBJ databases">
        <title>Complete genome sequence of Temperatibacter marinus.</title>
        <authorList>
            <person name="Rong J.-C."/>
            <person name="Yi M.-L."/>
            <person name="Zhao Q."/>
        </authorList>
    </citation>
    <scope>NUCLEOTIDE SEQUENCE</scope>
    <source>
        <strain evidence="3">NBRC 110045</strain>
    </source>
</reference>
<dbReference type="KEGG" id="tmk:QGN29_11860"/>